<keyword evidence="5" id="KW-0443">Lipid metabolism</keyword>
<dbReference type="GO" id="GO:0006631">
    <property type="term" value="P:fatty acid metabolic process"/>
    <property type="evidence" value="ECO:0007669"/>
    <property type="project" value="UniProtKB-KW"/>
</dbReference>
<comment type="similarity">
    <text evidence="1">Belongs to the carnitine/choline acetyltransferase family.</text>
</comment>
<evidence type="ECO:0000256" key="6">
    <source>
        <dbReference type="ARBA" id="ARBA00023315"/>
    </source>
</evidence>
<proteinExistence type="inferred from homology"/>
<name>A0A427YPX8_9TREE</name>
<evidence type="ECO:0000256" key="1">
    <source>
        <dbReference type="ARBA" id="ARBA00005232"/>
    </source>
</evidence>
<evidence type="ECO:0000259" key="9">
    <source>
        <dbReference type="Pfam" id="PF00755"/>
    </source>
</evidence>
<dbReference type="Gene3D" id="3.30.559.70">
    <property type="entry name" value="Choline/Carnitine o-acyltransferase, domain 2"/>
    <property type="match status" value="1"/>
</dbReference>
<feature type="region of interest" description="Disordered" evidence="8">
    <location>
        <begin position="35"/>
        <end position="55"/>
    </location>
</feature>
<dbReference type="Gene3D" id="1.10.275.20">
    <property type="entry name" value="Choline/Carnitine o-acyltransferase"/>
    <property type="match status" value="1"/>
</dbReference>
<dbReference type="InterPro" id="IPR023213">
    <property type="entry name" value="CAT-like_dom_sf"/>
</dbReference>
<evidence type="ECO:0000256" key="2">
    <source>
        <dbReference type="ARBA" id="ARBA00022448"/>
    </source>
</evidence>
<keyword evidence="3" id="KW-0808">Transferase</keyword>
<accession>A0A427YPX8</accession>
<evidence type="ECO:0000313" key="10">
    <source>
        <dbReference type="EMBL" id="RSH93152.1"/>
    </source>
</evidence>
<dbReference type="Proteomes" id="UP000279259">
    <property type="component" value="Unassembled WGS sequence"/>
</dbReference>
<evidence type="ECO:0000256" key="4">
    <source>
        <dbReference type="ARBA" id="ARBA00022832"/>
    </source>
</evidence>
<protein>
    <recommendedName>
        <fullName evidence="9">Choline/carnitine acyltransferase domain-containing protein</fullName>
    </recommendedName>
</protein>
<keyword evidence="2" id="KW-0813">Transport</keyword>
<keyword evidence="6" id="KW-0012">Acyltransferase</keyword>
<dbReference type="GO" id="GO:0016406">
    <property type="term" value="F:carnitine O-acyltransferase activity"/>
    <property type="evidence" value="ECO:0007669"/>
    <property type="project" value="UniProtKB-ARBA"/>
</dbReference>
<dbReference type="SUPFAM" id="SSF52777">
    <property type="entry name" value="CoA-dependent acyltransferases"/>
    <property type="match status" value="2"/>
</dbReference>
<dbReference type="EMBL" id="RSCD01000004">
    <property type="protein sequence ID" value="RSH93152.1"/>
    <property type="molecule type" value="Genomic_DNA"/>
</dbReference>
<dbReference type="OrthoDB" id="240216at2759"/>
<dbReference type="PANTHER" id="PTHR22589:SF107">
    <property type="entry name" value="CHOLINE_CARNITINE ACYLTRANSFERASE DOMAIN-CONTAINING PROTEIN"/>
    <property type="match status" value="1"/>
</dbReference>
<dbReference type="AlphaFoldDB" id="A0A427YPX8"/>
<reference evidence="10 11" key="1">
    <citation type="submission" date="2018-11" db="EMBL/GenBank/DDBJ databases">
        <title>Genome sequence of Saitozyma podzolica DSM 27192.</title>
        <authorList>
            <person name="Aliyu H."/>
            <person name="Gorte O."/>
            <person name="Ochsenreither K."/>
        </authorList>
    </citation>
    <scope>NUCLEOTIDE SEQUENCE [LARGE SCALE GENOMIC DNA]</scope>
    <source>
        <strain evidence="10 11">DSM 27192</strain>
    </source>
</reference>
<dbReference type="InterPro" id="IPR000542">
    <property type="entry name" value="Carn_acyl_trans"/>
</dbReference>
<keyword evidence="4" id="KW-0276">Fatty acid metabolism</keyword>
<dbReference type="InterPro" id="IPR042231">
    <property type="entry name" value="Cho/carn_acyl_trans_2"/>
</dbReference>
<dbReference type="InterPro" id="IPR039551">
    <property type="entry name" value="Cho/carn_acyl_trans"/>
</dbReference>
<feature type="domain" description="Choline/carnitine acyltransferase" evidence="9">
    <location>
        <begin position="86"/>
        <end position="745"/>
    </location>
</feature>
<evidence type="ECO:0000256" key="3">
    <source>
        <dbReference type="ARBA" id="ARBA00022679"/>
    </source>
</evidence>
<organism evidence="10 11">
    <name type="scientific">Saitozyma podzolica</name>
    <dbReference type="NCBI Taxonomy" id="1890683"/>
    <lineage>
        <taxon>Eukaryota</taxon>
        <taxon>Fungi</taxon>
        <taxon>Dikarya</taxon>
        <taxon>Basidiomycota</taxon>
        <taxon>Agaricomycotina</taxon>
        <taxon>Tremellomycetes</taxon>
        <taxon>Tremellales</taxon>
        <taxon>Trimorphomycetaceae</taxon>
        <taxon>Saitozyma</taxon>
    </lineage>
</organism>
<feature type="region of interest" description="Disordered" evidence="8">
    <location>
        <begin position="189"/>
        <end position="227"/>
    </location>
</feature>
<keyword evidence="11" id="KW-1185">Reference proteome</keyword>
<feature type="active site" description="Proton acceptor" evidence="7">
    <location>
        <position position="474"/>
    </location>
</feature>
<dbReference type="InterPro" id="IPR042572">
    <property type="entry name" value="Carn_acyl_trans_N"/>
</dbReference>
<dbReference type="Pfam" id="PF00755">
    <property type="entry name" value="Carn_acyltransf"/>
    <property type="match status" value="1"/>
</dbReference>
<sequence>MPLPTRPPVALSSRITTHLRPSRLLSTRTSIRPSSTLPTFLSAPSRAPTTSANNRVSPTAARMFSLSAHRANQPKTFSNQNKLPRLPVPDLEKSLEGYLKSLAPLLEQKYDASTLPKEIEKRKLFVRDFAARGGLGRALQERLKDLDHVSPNNWLDDTLWLGLAYHTWRAPLLVNSNWWLLFAPDPSDPPPPTYSSGSASGERSAVHVPNPNPSEVKARDSQQGGEKWVQENARLQPLPPYEEATDRAWVSDWQLRKAAWVVRRFAELRTKLQKEEIAPDASKSGPFCMSQYQKLYNFSRIPLAGSDAFSVIAPQAPHLTVMIDDFIYSIDVFPKATSPEDITEPLPVGVIEQRIRSAVDDARSRIEAGEQAVKVGILTADERDTWTKNRERLLLLSPKNRETFNSIDSSLFTLSLDPYTLPSIPTSDPLREPAVDAQIRNVATGIDGGRNRWFDKAISVTIENTGRGGIMGEHSPVDALIPSIAVEYVLGEPVDESKFTSTSSSAAESSSGKGWERLDWVVDEGIKTEIEECQGRNRKLIEDSDASQLWWGEYGVEWIKKHAKQSPDAYIQQALQLAWYRDQGYATATYETASTRTFLHGRTDVIRTLSDESRNFVKSMVDPKVDDANRYALLTEACKAHNTLTRTSSTGHGFDRHLMGLKVMLRPGETHAIFDDEMYAKSQEWKLSTSGLSAGGSFMGTGFGAAWPDGYGINYLAGPYLVKFGIESKQSCSATSTAKFKHRIVQALRDMRAVCEAAAAAGEQGGASAGQAKTPKAKL</sequence>
<dbReference type="STRING" id="1890683.A0A427YPX8"/>
<gene>
    <name evidence="10" type="ORF">EHS25_007505</name>
</gene>
<comment type="caution">
    <text evidence="10">The sequence shown here is derived from an EMBL/GenBank/DDBJ whole genome shotgun (WGS) entry which is preliminary data.</text>
</comment>
<dbReference type="PANTHER" id="PTHR22589">
    <property type="entry name" value="CARNITINE O-ACYLTRANSFERASE"/>
    <property type="match status" value="1"/>
</dbReference>
<evidence type="ECO:0000256" key="8">
    <source>
        <dbReference type="SAM" id="MobiDB-lite"/>
    </source>
</evidence>
<evidence type="ECO:0000256" key="7">
    <source>
        <dbReference type="PIRSR" id="PIRSR600542-1"/>
    </source>
</evidence>
<evidence type="ECO:0000313" key="11">
    <source>
        <dbReference type="Proteomes" id="UP000279259"/>
    </source>
</evidence>
<evidence type="ECO:0000256" key="5">
    <source>
        <dbReference type="ARBA" id="ARBA00023098"/>
    </source>
</evidence>
<dbReference type="Gene3D" id="3.30.559.10">
    <property type="entry name" value="Chloramphenicol acetyltransferase-like domain"/>
    <property type="match status" value="1"/>
</dbReference>